<feature type="transmembrane region" description="Helical" evidence="2">
    <location>
        <begin position="375"/>
        <end position="396"/>
    </location>
</feature>
<keyword evidence="2" id="KW-0472">Membrane</keyword>
<dbReference type="InterPro" id="IPR038731">
    <property type="entry name" value="RgtA/B/C-like"/>
</dbReference>
<feature type="transmembrane region" description="Helical" evidence="2">
    <location>
        <begin position="6"/>
        <end position="24"/>
    </location>
</feature>
<dbReference type="GO" id="GO:0016798">
    <property type="term" value="F:hydrolase activity, acting on glycosyl bonds"/>
    <property type="evidence" value="ECO:0007669"/>
    <property type="project" value="UniProtKB-KW"/>
</dbReference>
<keyword evidence="2" id="KW-0328">Glycosyltransferase</keyword>
<comment type="caution">
    <text evidence="4">The sequence shown here is derived from an EMBL/GenBank/DDBJ whole genome shotgun (WGS) entry which is preliminary data.</text>
</comment>
<evidence type="ECO:0000313" key="4">
    <source>
        <dbReference type="EMBL" id="HIS96909.1"/>
    </source>
</evidence>
<dbReference type="PANTHER" id="PTHR10050">
    <property type="entry name" value="DOLICHYL-PHOSPHATE-MANNOSE--PROTEIN MANNOSYLTRANSFERASE"/>
    <property type="match status" value="1"/>
</dbReference>
<proteinExistence type="inferred from homology"/>
<keyword evidence="1" id="KW-0378">Hydrolase</keyword>
<keyword evidence="1" id="KW-0326">Glycosidase</keyword>
<dbReference type="EMBL" id="DVJS01000065">
    <property type="protein sequence ID" value="HIS96909.1"/>
    <property type="molecule type" value="Genomic_DNA"/>
</dbReference>
<dbReference type="InterPro" id="IPR032421">
    <property type="entry name" value="PMT_4TMC"/>
</dbReference>
<dbReference type="AlphaFoldDB" id="A0A9D1K824"/>
<dbReference type="PROSITE" id="PS50022">
    <property type="entry name" value="FA58C_3"/>
    <property type="match status" value="1"/>
</dbReference>
<feature type="transmembrane region" description="Helical" evidence="2">
    <location>
        <begin position="408"/>
        <end position="429"/>
    </location>
</feature>
<keyword evidence="2" id="KW-1003">Cell membrane</keyword>
<reference evidence="4" key="2">
    <citation type="journal article" date="2021" name="PeerJ">
        <title>Extensive microbial diversity within the chicken gut microbiome revealed by metagenomics and culture.</title>
        <authorList>
            <person name="Gilroy R."/>
            <person name="Ravi A."/>
            <person name="Getino M."/>
            <person name="Pursley I."/>
            <person name="Horton D.L."/>
            <person name="Alikhan N.F."/>
            <person name="Baker D."/>
            <person name="Gharbi K."/>
            <person name="Hall N."/>
            <person name="Watson M."/>
            <person name="Adriaenssens E.M."/>
            <person name="Foster-Nyarko E."/>
            <person name="Jarju S."/>
            <person name="Secka A."/>
            <person name="Antonio M."/>
            <person name="Oren A."/>
            <person name="Chaudhuri R.R."/>
            <person name="La Ragione R."/>
            <person name="Hildebrand F."/>
            <person name="Pallen M.J."/>
        </authorList>
    </citation>
    <scope>NUCLEOTIDE SEQUENCE</scope>
    <source>
        <strain evidence="4">ChiHecec3B27-6122</strain>
    </source>
</reference>
<dbReference type="SUPFAM" id="SSF49785">
    <property type="entry name" value="Galactose-binding domain-like"/>
    <property type="match status" value="1"/>
</dbReference>
<dbReference type="Pfam" id="PF16192">
    <property type="entry name" value="PMT_4TMC"/>
    <property type="match status" value="1"/>
</dbReference>
<dbReference type="GO" id="GO:0005886">
    <property type="term" value="C:plasma membrane"/>
    <property type="evidence" value="ECO:0007669"/>
    <property type="project" value="UniProtKB-SubCell"/>
</dbReference>
<dbReference type="GO" id="GO:0004169">
    <property type="term" value="F:dolichyl-phosphate-mannose-protein mannosyltransferase activity"/>
    <property type="evidence" value="ECO:0007669"/>
    <property type="project" value="UniProtKB-UniRule"/>
</dbReference>
<feature type="transmembrane region" description="Helical" evidence="2">
    <location>
        <begin position="508"/>
        <end position="529"/>
    </location>
</feature>
<protein>
    <recommendedName>
        <fullName evidence="2">Polyprenol-phosphate-mannose--protein mannosyltransferase</fullName>
        <ecNumber evidence="2">2.4.1.-</ecNumber>
    </recommendedName>
</protein>
<dbReference type="Pfam" id="PF13231">
    <property type="entry name" value="PMT_2"/>
    <property type="match status" value="1"/>
</dbReference>
<dbReference type="Gene3D" id="2.60.120.260">
    <property type="entry name" value="Galactose-binding domain-like"/>
    <property type="match status" value="1"/>
</dbReference>
<evidence type="ECO:0000256" key="2">
    <source>
        <dbReference type="RuleBase" id="RU367007"/>
    </source>
</evidence>
<feature type="domain" description="F5/8 type C" evidence="3">
    <location>
        <begin position="59"/>
        <end position="205"/>
    </location>
</feature>
<dbReference type="InterPro" id="IPR008979">
    <property type="entry name" value="Galactose-bd-like_sf"/>
</dbReference>
<evidence type="ECO:0000313" key="5">
    <source>
        <dbReference type="Proteomes" id="UP000886876"/>
    </source>
</evidence>
<dbReference type="Proteomes" id="UP000886876">
    <property type="component" value="Unassembled WGS sequence"/>
</dbReference>
<feature type="transmembrane region" description="Helical" evidence="2">
    <location>
        <begin position="336"/>
        <end position="355"/>
    </location>
</feature>
<comment type="similarity">
    <text evidence="2">Belongs to the glycosyltransferase 39 family.</text>
</comment>
<sequence length="632" mass="72659">MSYLTYLLPLAAAALVIWCAWQWLPLFAGERLEEPAEADGETEETWLEAPEKKKKKIKKPPFSFACECGRLTRKDVLAAIIICVAYGVTAFTGLGDRTAPQSWCEFTERGRYVIVELPESTVIGNIRYYTGLHTGSYSLAVSEDGETWTELGEMEQGYADLFKWLDFPAEDMEDPPERIEGKYLRITASATLSLGEVAIYDTWGNMLDSGTFSYDDGAAPLFDEQELVPEAATYLNSSYFDEIYHARTALEHIENVYPYEITHPPLGKLIIGIGIRIFGMTPFGWRFMGTLFGLLMLPILYDFIKRMSGSTRISICGTVIFAFDFMHFVQTRIATIDTYAVFFILLMYLFMWRFVSGGKWRHLALSGLFFGLGAASKWTCVYAGGGLAVIWLMYWISHRRDEGFWRDFISNCAFCLVFFVALPAAIYYASYYCYGTAKGLEGGLGMYFTKDYAKIVWDNQVYMWEYHSDLVSTHPYSSRWYQWLVDARPILYYLEYFDDGTKSAFGAFLNPVFCWGGLFAIIGCGVLAVKDRDGRAAFIVIGYLAQFLPWVLVTRLTFAYHYFPSEVFMALALCHMWRRCRDEGLYRWERQMYAFTGLSVLLFTAFYPVLTGVRTARWYTTYFNKWFPSWPF</sequence>
<reference evidence="4" key="1">
    <citation type="submission" date="2020-10" db="EMBL/GenBank/DDBJ databases">
        <authorList>
            <person name="Gilroy R."/>
        </authorList>
    </citation>
    <scope>NUCLEOTIDE SEQUENCE</scope>
    <source>
        <strain evidence="4">ChiHecec3B27-6122</strain>
    </source>
</reference>
<comment type="subcellular location">
    <subcellularLocation>
        <location evidence="2">Cell membrane</location>
    </subcellularLocation>
</comment>
<evidence type="ECO:0000256" key="1">
    <source>
        <dbReference type="ARBA" id="ARBA00023295"/>
    </source>
</evidence>
<comment type="function">
    <text evidence="2">Protein O-mannosyltransferase that catalyzes the transfer of a single mannose residue from a polyprenol phospho-mannosyl lipidic donor to the hydroxyl group of selected serine and threonine residues in acceptor proteins.</text>
</comment>
<name>A0A9D1K824_9FIRM</name>
<feature type="transmembrane region" description="Helical" evidence="2">
    <location>
        <begin position="592"/>
        <end position="610"/>
    </location>
</feature>
<keyword evidence="2" id="KW-0808">Transferase</keyword>
<gene>
    <name evidence="4" type="ORF">IAD42_02925</name>
</gene>
<dbReference type="InterPro" id="IPR000421">
    <property type="entry name" value="FA58C"/>
</dbReference>
<accession>A0A9D1K824</accession>
<dbReference type="InterPro" id="IPR027005">
    <property type="entry name" value="PMT-like"/>
</dbReference>
<dbReference type="EC" id="2.4.1.-" evidence="2"/>
<dbReference type="PANTHER" id="PTHR10050:SF46">
    <property type="entry name" value="PROTEIN O-MANNOSYL-TRANSFERASE 2"/>
    <property type="match status" value="1"/>
</dbReference>
<evidence type="ECO:0000259" key="3">
    <source>
        <dbReference type="PROSITE" id="PS50022"/>
    </source>
</evidence>
<feature type="transmembrane region" description="Helical" evidence="2">
    <location>
        <begin position="536"/>
        <end position="553"/>
    </location>
</feature>
<feature type="transmembrane region" description="Helical" evidence="2">
    <location>
        <begin position="283"/>
        <end position="304"/>
    </location>
</feature>
<keyword evidence="2" id="KW-0812">Transmembrane</keyword>
<keyword evidence="2" id="KW-1133">Transmembrane helix</keyword>
<comment type="pathway">
    <text evidence="2">Protein modification; protein glycosylation.</text>
</comment>
<organism evidence="4 5">
    <name type="scientific">Candidatus Scatomorpha pullistercoris</name>
    <dbReference type="NCBI Taxonomy" id="2840929"/>
    <lineage>
        <taxon>Bacteria</taxon>
        <taxon>Bacillati</taxon>
        <taxon>Bacillota</taxon>
        <taxon>Clostridia</taxon>
        <taxon>Eubacteriales</taxon>
        <taxon>Candidatus Scatomorpha</taxon>
    </lineage>
</organism>